<organism evidence="1 2">
    <name type="scientific">Williamsia phyllosphaerae</name>
    <dbReference type="NCBI Taxonomy" id="885042"/>
    <lineage>
        <taxon>Bacteria</taxon>
        <taxon>Bacillati</taxon>
        <taxon>Actinomycetota</taxon>
        <taxon>Actinomycetes</taxon>
        <taxon>Mycobacteriales</taxon>
        <taxon>Nocardiaceae</taxon>
        <taxon>Williamsia</taxon>
    </lineage>
</organism>
<evidence type="ECO:0008006" key="3">
    <source>
        <dbReference type="Google" id="ProtNLM"/>
    </source>
</evidence>
<dbReference type="Proteomes" id="UP000632454">
    <property type="component" value="Unassembled WGS sequence"/>
</dbReference>
<dbReference type="RefSeq" id="WP_188486116.1">
    <property type="nucleotide sequence ID" value="NZ_BMCS01000001.1"/>
</dbReference>
<evidence type="ECO:0000313" key="1">
    <source>
        <dbReference type="EMBL" id="GGF09781.1"/>
    </source>
</evidence>
<evidence type="ECO:0000313" key="2">
    <source>
        <dbReference type="Proteomes" id="UP000632454"/>
    </source>
</evidence>
<dbReference type="EMBL" id="BMCS01000001">
    <property type="protein sequence ID" value="GGF09781.1"/>
    <property type="molecule type" value="Genomic_DNA"/>
</dbReference>
<proteinExistence type="predicted"/>
<comment type="caution">
    <text evidence="1">The sequence shown here is derived from an EMBL/GenBank/DDBJ whole genome shotgun (WGS) entry which is preliminary data.</text>
</comment>
<reference evidence="2" key="1">
    <citation type="journal article" date="2019" name="Int. J. Syst. Evol. Microbiol.">
        <title>The Global Catalogue of Microorganisms (GCM) 10K type strain sequencing project: providing services to taxonomists for standard genome sequencing and annotation.</title>
        <authorList>
            <consortium name="The Broad Institute Genomics Platform"/>
            <consortium name="The Broad Institute Genome Sequencing Center for Infectious Disease"/>
            <person name="Wu L."/>
            <person name="Ma J."/>
        </authorList>
    </citation>
    <scope>NUCLEOTIDE SEQUENCE [LARGE SCALE GENOMIC DNA]</scope>
    <source>
        <strain evidence="2">CCM 7855</strain>
    </source>
</reference>
<accession>A0ABQ1U3J2</accession>
<gene>
    <name evidence="1" type="ORF">GCM10007298_02140</name>
</gene>
<protein>
    <recommendedName>
        <fullName evidence="3">DUF559 domain-containing protein</fullName>
    </recommendedName>
</protein>
<keyword evidence="2" id="KW-1185">Reference proteome</keyword>
<name>A0ABQ1U3J2_9NOCA</name>
<sequence length="309" mass="34054">MNLDSLTRVVTRSELVSAGYADNEIAAAVPRDVLRSLGRGVYAPPTIADLPREQRYPHIVRSAVSTMPAGRAVASVSAVALHGLPMWGLDLRRIHMVEVGDGSGTRETRSTVLHRDHRPMHWIEVDGVRVVGVARTVVDIARASGRDVAVVVGDAALKRGLCTPDDLRRELALIEATPGCVAARRAVRLMDGRSESVLESRSRLAMLDSGLPTPIPQYEIFDDDGQLLARVDFAWPELGVIAEADGEEKYIGDTRAILAREKYRIDRLIELGWRVVRWSWGDLERGEFIPRVLRILNGASVAHFSPPRP</sequence>